<name>A0A4R6S329_9MICO</name>
<dbReference type="GO" id="GO:0016810">
    <property type="term" value="F:hydrolase activity, acting on carbon-nitrogen (but not peptide) bonds"/>
    <property type="evidence" value="ECO:0007669"/>
    <property type="project" value="InterPro"/>
</dbReference>
<dbReference type="OrthoDB" id="3238066at2"/>
<dbReference type="SUPFAM" id="SSF51556">
    <property type="entry name" value="Metallo-dependent hydrolases"/>
    <property type="match status" value="1"/>
</dbReference>
<dbReference type="PANTHER" id="PTHR22642:SF2">
    <property type="entry name" value="PROTEIN LONG AFTER FAR-RED 3"/>
    <property type="match status" value="1"/>
</dbReference>
<gene>
    <name evidence="2" type="ORF">EDF62_1456</name>
</gene>
<dbReference type="InterPro" id="IPR032466">
    <property type="entry name" value="Metal_Hydrolase"/>
</dbReference>
<reference evidence="2 3" key="1">
    <citation type="submission" date="2019-03" db="EMBL/GenBank/DDBJ databases">
        <title>Genomic analyses of the natural microbiome of Caenorhabditis elegans.</title>
        <authorList>
            <person name="Samuel B."/>
        </authorList>
    </citation>
    <scope>NUCLEOTIDE SEQUENCE [LARGE SCALE GENOMIC DNA]</scope>
    <source>
        <strain evidence="2 3">JUb18</strain>
    </source>
</reference>
<dbReference type="InterPro" id="IPR011059">
    <property type="entry name" value="Metal-dep_hydrolase_composite"/>
</dbReference>
<dbReference type="Proteomes" id="UP000295601">
    <property type="component" value="Unassembled WGS sequence"/>
</dbReference>
<organism evidence="2 3">
    <name type="scientific">Leucobacter luti</name>
    <dbReference type="NCBI Taxonomy" id="340320"/>
    <lineage>
        <taxon>Bacteria</taxon>
        <taxon>Bacillati</taxon>
        <taxon>Actinomycetota</taxon>
        <taxon>Actinomycetes</taxon>
        <taxon>Micrococcales</taxon>
        <taxon>Microbacteriaceae</taxon>
        <taxon>Leucobacter</taxon>
    </lineage>
</organism>
<protein>
    <recommendedName>
        <fullName evidence="1">Amidohydrolase 3 domain-containing protein</fullName>
    </recommendedName>
</protein>
<dbReference type="RefSeq" id="WP_133616472.1">
    <property type="nucleotide sequence ID" value="NZ_SNYA01000003.1"/>
</dbReference>
<evidence type="ECO:0000259" key="1">
    <source>
        <dbReference type="Pfam" id="PF07969"/>
    </source>
</evidence>
<dbReference type="InterPro" id="IPR013108">
    <property type="entry name" value="Amidohydro_3"/>
</dbReference>
<dbReference type="Gene3D" id="3.20.20.140">
    <property type="entry name" value="Metal-dependent hydrolases"/>
    <property type="match status" value="2"/>
</dbReference>
<dbReference type="EMBL" id="SNYA01000003">
    <property type="protein sequence ID" value="TDP93477.1"/>
    <property type="molecule type" value="Genomic_DNA"/>
</dbReference>
<proteinExistence type="predicted"/>
<evidence type="ECO:0000313" key="2">
    <source>
        <dbReference type="EMBL" id="TDP93477.1"/>
    </source>
</evidence>
<dbReference type="SUPFAM" id="SSF51338">
    <property type="entry name" value="Composite domain of metallo-dependent hydrolases"/>
    <property type="match status" value="1"/>
</dbReference>
<feature type="domain" description="Amidohydrolase 3" evidence="1">
    <location>
        <begin position="42"/>
        <end position="497"/>
    </location>
</feature>
<evidence type="ECO:0000313" key="3">
    <source>
        <dbReference type="Proteomes" id="UP000295601"/>
    </source>
</evidence>
<dbReference type="PANTHER" id="PTHR22642">
    <property type="entry name" value="IMIDAZOLONEPROPIONASE"/>
    <property type="match status" value="1"/>
</dbReference>
<comment type="caution">
    <text evidence="2">The sequence shown here is derived from an EMBL/GenBank/DDBJ whole genome shotgun (WGS) entry which is preliminary data.</text>
</comment>
<dbReference type="Pfam" id="PF07969">
    <property type="entry name" value="Amidohydro_3"/>
    <property type="match status" value="1"/>
</dbReference>
<accession>A0A4R6S329</accession>
<dbReference type="Gene3D" id="3.10.310.70">
    <property type="match status" value="1"/>
</dbReference>
<sequence length="504" mass="52900">MISQLRAVRFLGQDSPVDVTLAGARITSITPAGELPALPGGIDAAGRFLTSGLWDEHVHFGQWAQQSTRFDLSAAGSAAAALDLLAGWLRADERGAGPGTSGNAGSGRHAHTTAPECVAVRARAGAWTDTLTRTALDAIAGPRPVVVIGGDLHGVWLNSAALAARGLPVTGDGHLIEDDCFALLREIDRLDPAELDALVTRAAQAAAARGVVGIVDLEMRWSIDDWIRREASGFDLLRVEAAIYPDQLDRAIGEGRRTGTPLSSSGRIHVGPLKIITDGSLGTTTAWCCDAYPGGGHGRALVSAAALDDLMGRATAAGLGLTIHAIGDRACTQVLDAYERLGRGGRMEHAQLLRDEDLGRFAALGVTASVQPEHLVDDRESMALHWPGRDRRTFPVASLHASGAHLVLGSDAPVAPLDPWRWIEAAVLRAKPGERPWVPEERLPVAVALAASMRGPLRPGVGAIADLVLLDADPLRSDPEQLAETAVAATLLGGEPTHLDPALR</sequence>
<keyword evidence="3" id="KW-1185">Reference proteome</keyword>
<dbReference type="AlphaFoldDB" id="A0A4R6S329"/>
<dbReference type="Gene3D" id="2.30.40.10">
    <property type="entry name" value="Urease, subunit C, domain 1"/>
    <property type="match status" value="1"/>
</dbReference>